<gene>
    <name evidence="1" type="primary">cca</name>
    <name evidence="1" type="ORF">H2B03_00320</name>
</gene>
<reference evidence="1 2" key="1">
    <citation type="journal article" date="2020" name="Appl. Environ. Microbiol.">
        <title>Genomic Characteristics of a Novel Species of Ammonia-Oxidizing Archaea from the Jiulong River Estuary.</title>
        <authorList>
            <person name="Zou D."/>
            <person name="Wan R."/>
            <person name="Han L."/>
            <person name="Xu M.N."/>
            <person name="Liu Y."/>
            <person name="Liu H."/>
            <person name="Kao S.J."/>
            <person name="Li M."/>
        </authorList>
    </citation>
    <scope>NUCLEOTIDE SEQUENCE [LARGE SCALE GENOMIC DNA]</scope>
    <source>
        <strain evidence="1">W1bin1</strain>
    </source>
</reference>
<protein>
    <submittedName>
        <fullName evidence="1">CCA tRNA nucleotidyltransferase</fullName>
        <ecNumber evidence="1">2.7.7.72</ecNumber>
    </submittedName>
</protein>
<proteinExistence type="predicted"/>
<organism evidence="1 2">
    <name type="scientific">Candidatus Nitrosomaritimum aestuariumsis</name>
    <dbReference type="NCBI Taxonomy" id="3342354"/>
    <lineage>
        <taxon>Archaea</taxon>
        <taxon>Nitrososphaerota</taxon>
        <taxon>Nitrososphaeria</taxon>
        <taxon>Nitrosopumilales</taxon>
        <taxon>Nitrosopumilaceae</taxon>
        <taxon>Candidatus Nitrosomaritimum</taxon>
    </lineage>
</organism>
<dbReference type="EMBL" id="JACEMZ010000001">
    <property type="protein sequence ID" value="MBA4451613.1"/>
    <property type="molecule type" value="Genomic_DNA"/>
</dbReference>
<sequence>MKKIISEVKKTVIPTKPFQESKTKTAELAFRLVEDEIKKHPEIIGLEFGGSFAKGTWLAKNADVDIFVKFKKNVSESKFEEISKKIGFVSMKKYSPYVRYSEHPYVEAKIRNTKINVVPCYDVKLGEWKSSADRSPFHTRYMKKALTPKMRDEVRLLKTFLQSIGIYGAEIAKQGFSGYVSEVLILNFGTLENIVKSFSKVEENQVIGKTSQKFETPIVIIDPIDSKRNLAAAISEENIGKLVLNCRTFQLNPSKKFFNPKKIKKSKINLENVLIIKFDFKVRSPDIIWGQIKRATKSLKTQLELGGFNVLRSTSYNDESKEAYLIFLLESPIIPKKYSKIGPEFFRENDCRSFISKNISKTDLMWINDDRKIVSLEKRKNFEAVKFMSEFLKNNLQTGIPKGLQSDFKKGFKVYLASKNLTKSIKEVVKELTSTDDTAFYFD</sequence>
<dbReference type="EC" id="2.7.7.72" evidence="1"/>
<dbReference type="Proteomes" id="UP000559653">
    <property type="component" value="Unassembled WGS sequence"/>
</dbReference>
<evidence type="ECO:0000313" key="2">
    <source>
        <dbReference type="Proteomes" id="UP000559653"/>
    </source>
</evidence>
<accession>A0AC60VWB3</accession>
<keyword evidence="1" id="KW-0548">Nucleotidyltransferase</keyword>
<name>A0AC60VWB3_9ARCH</name>
<comment type="caution">
    <text evidence="1">The sequence shown here is derived from an EMBL/GenBank/DDBJ whole genome shotgun (WGS) entry which is preliminary data.</text>
</comment>
<keyword evidence="1" id="KW-0808">Transferase</keyword>
<evidence type="ECO:0000313" key="1">
    <source>
        <dbReference type="EMBL" id="MBA4451613.1"/>
    </source>
</evidence>